<evidence type="ECO:0000313" key="4">
    <source>
        <dbReference type="Proteomes" id="UP001194580"/>
    </source>
</evidence>
<dbReference type="AlphaFoldDB" id="A0AAD4H463"/>
<reference evidence="3" key="1">
    <citation type="journal article" date="2020" name="Fungal Divers.">
        <title>Resolving the Mortierellaceae phylogeny through synthesis of multi-gene phylogenetics and phylogenomics.</title>
        <authorList>
            <person name="Vandepol N."/>
            <person name="Liber J."/>
            <person name="Desiro A."/>
            <person name="Na H."/>
            <person name="Kennedy M."/>
            <person name="Barry K."/>
            <person name="Grigoriev I.V."/>
            <person name="Miller A.N."/>
            <person name="O'Donnell K."/>
            <person name="Stajich J.E."/>
            <person name="Bonito G."/>
        </authorList>
    </citation>
    <scope>NUCLEOTIDE SEQUENCE</scope>
    <source>
        <strain evidence="3">NRRL 28262</strain>
    </source>
</reference>
<organism evidence="3 4">
    <name type="scientific">Linnemannia exigua</name>
    <dbReference type="NCBI Taxonomy" id="604196"/>
    <lineage>
        <taxon>Eukaryota</taxon>
        <taxon>Fungi</taxon>
        <taxon>Fungi incertae sedis</taxon>
        <taxon>Mucoromycota</taxon>
        <taxon>Mortierellomycotina</taxon>
        <taxon>Mortierellomycetes</taxon>
        <taxon>Mortierellales</taxon>
        <taxon>Mortierellaceae</taxon>
        <taxon>Linnemannia</taxon>
    </lineage>
</organism>
<feature type="transmembrane region" description="Helical" evidence="2">
    <location>
        <begin position="361"/>
        <end position="383"/>
    </location>
</feature>
<proteinExistence type="predicted"/>
<feature type="compositionally biased region" description="Basic and acidic residues" evidence="1">
    <location>
        <begin position="401"/>
        <end position="411"/>
    </location>
</feature>
<sequence>MGKLAPDCLTSTPDGSTFYGLDITSSYDETVSDYKEGTSFVIVKSNANPTSPESLTWSVWSRIYLSDLPPMSLSGTTKCAVNNEGVFTFFNRLSSPSYFYPSEPYGYRYDPNGKSDSKSITSYNGRGTWTVVNILYEWKVSYSTHVLEYVNSPTGLSLLHCHSDDYDLNCATFKEDGNALVPAWSWRLGIGTAPVMFAIGHDRLYMLSRAGPLYSYQLFTPSNSLPNSTTPGTPNNCPSGYSNMPDIVINQKAMYLLCRGSTTYSTASPTMLYVNNDTVGGVATLVGPETLKPEFGTTHTIRAIGSGTGDGHFILGASYRELIAITLDGSYRTTYNLTKLTVSDTSGSYDYEDPGPIVKNYVAGTVGGICAFVILAVLGVFYYKRRRSNTNTTQDALQAEAGRDTPADVDSKPAMASAGPSNQLATSPPIESPFTPAAQSIPPQSPTVILPMAPIPPISQQQTVQNQMQELGFSNHPRPTVATTSTGVPWQPTPFVPPSSSQRIRAPELDGFTAITTGDNSTASPPPPIPRSSKPYSEGGSQPIPATVHHPHT</sequence>
<name>A0AAD4H463_9FUNG</name>
<evidence type="ECO:0000313" key="3">
    <source>
        <dbReference type="EMBL" id="KAG0271500.1"/>
    </source>
</evidence>
<dbReference type="EMBL" id="JAAAIL010001126">
    <property type="protein sequence ID" value="KAG0271500.1"/>
    <property type="molecule type" value="Genomic_DNA"/>
</dbReference>
<feature type="region of interest" description="Disordered" evidence="1">
    <location>
        <begin position="391"/>
        <end position="451"/>
    </location>
</feature>
<dbReference type="CDD" id="cd12087">
    <property type="entry name" value="TM_EGFR-like"/>
    <property type="match status" value="1"/>
</dbReference>
<feature type="region of interest" description="Disordered" evidence="1">
    <location>
        <begin position="475"/>
        <end position="553"/>
    </location>
</feature>
<evidence type="ECO:0000256" key="1">
    <source>
        <dbReference type="SAM" id="MobiDB-lite"/>
    </source>
</evidence>
<dbReference type="Proteomes" id="UP001194580">
    <property type="component" value="Unassembled WGS sequence"/>
</dbReference>
<protein>
    <recommendedName>
        <fullName evidence="5">Transmembrane protein</fullName>
    </recommendedName>
</protein>
<comment type="caution">
    <text evidence="3">The sequence shown here is derived from an EMBL/GenBank/DDBJ whole genome shotgun (WGS) entry which is preliminary data.</text>
</comment>
<evidence type="ECO:0000256" key="2">
    <source>
        <dbReference type="SAM" id="Phobius"/>
    </source>
</evidence>
<keyword evidence="2" id="KW-1133">Transmembrane helix</keyword>
<accession>A0AAD4H463</accession>
<gene>
    <name evidence="3" type="ORF">BGZ95_000680</name>
</gene>
<keyword evidence="2" id="KW-0812">Transmembrane</keyword>
<evidence type="ECO:0008006" key="5">
    <source>
        <dbReference type="Google" id="ProtNLM"/>
    </source>
</evidence>
<keyword evidence="2" id="KW-0472">Membrane</keyword>
<keyword evidence="4" id="KW-1185">Reference proteome</keyword>